<dbReference type="EMBL" id="CP118246">
    <property type="protein sequence ID" value="WDR03619.1"/>
    <property type="molecule type" value="Genomic_DNA"/>
</dbReference>
<accession>A0ABY7YQT7</accession>
<name>A0ABY7YQT7_9HYPH</name>
<reference evidence="1 2" key="1">
    <citation type="submission" date="2023-02" db="EMBL/GenBank/DDBJ databases">
        <title>Devosia algicola sp. nov., isolated from the phycosphere of marine algae.</title>
        <authorList>
            <person name="Kim J.M."/>
            <person name="Lee J.K."/>
            <person name="Choi B.J."/>
            <person name="Bayburt H."/>
            <person name="Jeon C.O."/>
        </authorList>
    </citation>
    <scope>NUCLEOTIDE SEQUENCE [LARGE SCALE GENOMIC DNA]</scope>
    <source>
        <strain evidence="1 2">G20-9</strain>
    </source>
</reference>
<dbReference type="Proteomes" id="UP001220530">
    <property type="component" value="Chromosome"/>
</dbReference>
<gene>
    <name evidence="1" type="ORF">PSQ19_05995</name>
</gene>
<evidence type="ECO:0008006" key="3">
    <source>
        <dbReference type="Google" id="ProtNLM"/>
    </source>
</evidence>
<evidence type="ECO:0000313" key="1">
    <source>
        <dbReference type="EMBL" id="WDR03619.1"/>
    </source>
</evidence>
<keyword evidence="2" id="KW-1185">Reference proteome</keyword>
<organism evidence="1 2">
    <name type="scientific">Devosia algicola</name>
    <dbReference type="NCBI Taxonomy" id="3026418"/>
    <lineage>
        <taxon>Bacteria</taxon>
        <taxon>Pseudomonadati</taxon>
        <taxon>Pseudomonadota</taxon>
        <taxon>Alphaproteobacteria</taxon>
        <taxon>Hyphomicrobiales</taxon>
        <taxon>Devosiaceae</taxon>
        <taxon>Devosia</taxon>
    </lineage>
</organism>
<protein>
    <recommendedName>
        <fullName evidence="3">Tail length tape measure protein</fullName>
    </recommendedName>
</protein>
<sequence length="546" mass="55548">MVEMSIAQRRAIAMAKARQAAANASQASQPQVADTNSMDLPVPGVNGGYDPRYQPLDRGRPAQAPVDDSVLAKVGRGLNAAQSGAMQGMTFGLNDEIQAGLRTPFLMARDAVQGQGVDPGRAFNEGLDHYRKIDEQLAQSNPNEATVGNIVGAVGNGLSLSRAGLSLMKGAAPTVGSMATRGAAEGAAYAAAHGFGSGTDMNDRINQAVSGAGWGAGAGGFLGALGGAIASKSAAGKVPTVESLKAEAGALYDKARANGAVAPQPATQALNQTMKGIATNEGLITPTGRVNSSYPRIAETLKTFDDFSNGTMDVAQAQAVRKVLSDAAKSNEPGERRIATIMLDQFDQFLDPLAPEISVANQIYSRAKKGEAIQTAIELARSRAGQFSGSGFENALRTEFRGLDRQIIKGQLKGLTQPEIDAIRRVANGGPVENILRFVGKAAPTGVVSMGAGFGVPFAVGNAVGGPGVGAAAGAVTMGTGLAARQAATAMQAGNARNAIVQALMAGQAPVKANPAIAPTVQALIAGQGVEAPKINPAIARALAGY</sequence>
<dbReference type="RefSeq" id="WP_282220009.1">
    <property type="nucleotide sequence ID" value="NZ_CP118246.1"/>
</dbReference>
<proteinExistence type="predicted"/>
<evidence type="ECO:0000313" key="2">
    <source>
        <dbReference type="Proteomes" id="UP001220530"/>
    </source>
</evidence>